<dbReference type="GO" id="GO:0016491">
    <property type="term" value="F:oxidoreductase activity"/>
    <property type="evidence" value="ECO:0007669"/>
    <property type="project" value="UniProtKB-KW"/>
</dbReference>
<dbReference type="PANTHER" id="PTHR42934:SF2">
    <property type="entry name" value="GLYCOLATE OXIDASE SUBUNIT GLCD"/>
    <property type="match status" value="1"/>
</dbReference>
<name>Q9YEU4_AERPE</name>
<dbReference type="EMBL" id="BA000002">
    <property type="protein sequence ID" value="BAA79452.1"/>
    <property type="molecule type" value="Genomic_DNA"/>
</dbReference>
<dbReference type="Proteomes" id="UP000002518">
    <property type="component" value="Chromosome"/>
</dbReference>
<dbReference type="InterPro" id="IPR016166">
    <property type="entry name" value="FAD-bd_PCMH"/>
</dbReference>
<dbReference type="Gene3D" id="1.10.45.10">
    <property type="entry name" value="Vanillyl-alcohol Oxidase, Chain A, domain 4"/>
    <property type="match status" value="1"/>
</dbReference>
<dbReference type="BRENDA" id="1.1.1.28">
    <property type="organism ID" value="171"/>
</dbReference>
<dbReference type="PIR" id="H72744">
    <property type="entry name" value="H72744"/>
</dbReference>
<dbReference type="Gene3D" id="3.30.70.2740">
    <property type="match status" value="1"/>
</dbReference>
<dbReference type="KEGG" id="ape:APE_0487"/>
<dbReference type="PANTHER" id="PTHR42934">
    <property type="entry name" value="GLYCOLATE OXIDASE SUBUNIT GLCD"/>
    <property type="match status" value="1"/>
</dbReference>
<dbReference type="SUPFAM" id="SSF55103">
    <property type="entry name" value="FAD-linked oxidases, C-terminal domain"/>
    <property type="match status" value="1"/>
</dbReference>
<dbReference type="GeneID" id="1444669"/>
<dbReference type="PATRIC" id="fig|272557.25.peg.370"/>
<evidence type="ECO:0000256" key="1">
    <source>
        <dbReference type="ARBA" id="ARBA00001974"/>
    </source>
</evidence>
<dbReference type="PROSITE" id="PS51387">
    <property type="entry name" value="FAD_PCMH"/>
    <property type="match status" value="1"/>
</dbReference>
<dbReference type="InterPro" id="IPR004113">
    <property type="entry name" value="FAD-bd_oxidored_4_C"/>
</dbReference>
<comment type="cofactor">
    <cofactor evidence="1">
        <name>FAD</name>
        <dbReference type="ChEBI" id="CHEBI:57692"/>
    </cofactor>
</comment>
<dbReference type="STRING" id="272557.APE_0487"/>
<dbReference type="InterPro" id="IPR051914">
    <property type="entry name" value="FAD-linked_OxidoTrans_Type4"/>
</dbReference>
<reference evidence="7 8" key="1">
    <citation type="journal article" date="1999" name="DNA Res.">
        <title>Complete genome sequence of an aerobic hyper-thermophilic crenarchaeon, Aeropyrum pernix K1.</title>
        <authorList>
            <person name="Kawarabayasi Y."/>
            <person name="Hino Y."/>
            <person name="Horikawa H."/>
            <person name="Yamazaki S."/>
            <person name="Haikawa Y."/>
            <person name="Jin-no K."/>
            <person name="Takahashi M."/>
            <person name="Sekine M."/>
            <person name="Baba S."/>
            <person name="Ankai A."/>
            <person name="Kosugi H."/>
            <person name="Hosoyama A."/>
            <person name="Fukui S."/>
            <person name="Nagai Y."/>
            <person name="Nishijima K."/>
            <person name="Nakazawa H."/>
            <person name="Takamiya M."/>
            <person name="Masuda S."/>
            <person name="Funahashi T."/>
            <person name="Tanaka T."/>
            <person name="Kudoh Y."/>
            <person name="Yamazaki J."/>
            <person name="Kushida N."/>
            <person name="Oguchi A."/>
            <person name="Aoki K."/>
            <person name="Kubota K."/>
            <person name="Nakamura Y."/>
            <person name="Nomura N."/>
            <person name="Sako Y."/>
            <person name="Kikuchi H."/>
        </authorList>
    </citation>
    <scope>NUCLEOTIDE SEQUENCE [LARGE SCALE GENOMIC DNA]</scope>
    <source>
        <strain evidence="8">ATCC 700893 / DSM 11879 / JCM 9820 / NBRC 100138 / K1</strain>
    </source>
</reference>
<keyword evidence="8" id="KW-1185">Reference proteome</keyword>
<dbReference type="InterPro" id="IPR036318">
    <property type="entry name" value="FAD-bd_PCMH-like_sf"/>
</dbReference>
<dbReference type="Pfam" id="PF02913">
    <property type="entry name" value="FAD-oxidase_C"/>
    <property type="match status" value="1"/>
</dbReference>
<proteinExistence type="inferred from homology"/>
<keyword evidence="3" id="KW-0285">Flavoprotein</keyword>
<keyword evidence="4" id="KW-0274">FAD</keyword>
<dbReference type="InterPro" id="IPR016171">
    <property type="entry name" value="Vanillyl_alc_oxidase_C-sub2"/>
</dbReference>
<evidence type="ECO:0000256" key="3">
    <source>
        <dbReference type="ARBA" id="ARBA00022630"/>
    </source>
</evidence>
<dbReference type="InterPro" id="IPR016164">
    <property type="entry name" value="FAD-linked_Oxase-like_C"/>
</dbReference>
<gene>
    <name evidence="7" type="primary">loxD</name>
    <name evidence="7" type="ordered locus">APE_0487</name>
</gene>
<dbReference type="AlphaFoldDB" id="Q9YEU4"/>
<dbReference type="EnsemblBacteria" id="BAA79452">
    <property type="protein sequence ID" value="BAA79452"/>
    <property type="gene ID" value="APE_0487"/>
</dbReference>
<accession>Q9YEU4</accession>
<dbReference type="FunFam" id="3.30.70.2740:FF:000001">
    <property type="entry name" value="D-lactate dehydrogenase mitochondrial"/>
    <property type="match status" value="1"/>
</dbReference>
<dbReference type="InterPro" id="IPR016169">
    <property type="entry name" value="FAD-bd_PCMH_sub2"/>
</dbReference>
<keyword evidence="5" id="KW-0560">Oxidoreductase</keyword>
<protein>
    <submittedName>
        <fullName evidence="7">D-lactate dehydrogenase</fullName>
    </submittedName>
</protein>
<evidence type="ECO:0000256" key="4">
    <source>
        <dbReference type="ARBA" id="ARBA00022827"/>
    </source>
</evidence>
<dbReference type="RefSeq" id="WP_010865786.1">
    <property type="nucleotide sequence ID" value="NC_000854.2"/>
</dbReference>
<sequence length="473" mass="51843">MARIAEELEKIFGPEKVVSDPHIVRLYSREPSGLEGRAEAVVFPESAQDVSRLVRYAYSREVYIYPQGSSTDLAGGAFPERPGVVVSMERMRRVREVSVLDSVAVVEPGVRLWDLNVELSKYRYMFPIDPGSVKVATVGGAINTGAGGMRGARYGTMRDWVLGLEIVLPDEEGTILRVGCRTLKCRQGYDLARLIVGSEGTLAIVTEAILKITPMPENVVVVLAFFPTLRQLVDAVIEVKSRAIDTLLMEFMDVDSARLAAETLGAAIRPDGHMLLVGVPVNREASTRVLEEMVSIAKAAGAASVYTAKSMEEAEEKKLLEIRRSLFATQALLTQKQFKGRKVMMLMEDIAVPPSKLLDAVERLKELEAKYGFKTVLGGHIGDGNLHPTISYPVDDEKAKEAALKWYYDVMRMAIELGGTVSAEHGIGVLKKEALRLELERMGSVKALEIMAGIKRVFDPKGILNPGKVVAAE</sequence>
<evidence type="ECO:0000259" key="6">
    <source>
        <dbReference type="PROSITE" id="PS51387"/>
    </source>
</evidence>
<dbReference type="InterPro" id="IPR006094">
    <property type="entry name" value="Oxid_FAD_bind_N"/>
</dbReference>
<dbReference type="Pfam" id="PF01565">
    <property type="entry name" value="FAD_binding_4"/>
    <property type="match status" value="1"/>
</dbReference>
<dbReference type="GO" id="GO:0071949">
    <property type="term" value="F:FAD binding"/>
    <property type="evidence" value="ECO:0007669"/>
    <property type="project" value="InterPro"/>
</dbReference>
<evidence type="ECO:0000313" key="7">
    <source>
        <dbReference type="EMBL" id="BAA79452.1"/>
    </source>
</evidence>
<comment type="similarity">
    <text evidence="2">Belongs to the FAD-binding oxidoreductase/transferase type 4 family.</text>
</comment>
<evidence type="ECO:0000313" key="8">
    <source>
        <dbReference type="Proteomes" id="UP000002518"/>
    </source>
</evidence>
<dbReference type="eggNOG" id="arCOG00337">
    <property type="taxonomic scope" value="Archaea"/>
</dbReference>
<dbReference type="SUPFAM" id="SSF56176">
    <property type="entry name" value="FAD-binding/transporter-associated domain-like"/>
    <property type="match status" value="1"/>
</dbReference>
<dbReference type="FunFam" id="1.10.45.10:FF:000001">
    <property type="entry name" value="D-lactate dehydrogenase mitochondrial"/>
    <property type="match status" value="1"/>
</dbReference>
<dbReference type="Gene3D" id="3.30.465.10">
    <property type="match status" value="1"/>
</dbReference>
<dbReference type="BRENDA" id="1.1.99.6">
    <property type="organism ID" value="171"/>
</dbReference>
<feature type="domain" description="FAD-binding PCMH-type" evidence="6">
    <location>
        <begin position="34"/>
        <end position="215"/>
    </location>
</feature>
<evidence type="ECO:0000256" key="5">
    <source>
        <dbReference type="ARBA" id="ARBA00023002"/>
    </source>
</evidence>
<organism evidence="7 8">
    <name type="scientific">Aeropyrum pernix (strain ATCC 700893 / DSM 11879 / JCM 9820 / NBRC 100138 / K1)</name>
    <dbReference type="NCBI Taxonomy" id="272557"/>
    <lineage>
        <taxon>Archaea</taxon>
        <taxon>Thermoproteota</taxon>
        <taxon>Thermoprotei</taxon>
        <taxon>Desulfurococcales</taxon>
        <taxon>Desulfurococcaceae</taxon>
        <taxon>Aeropyrum</taxon>
    </lineage>
</organism>
<evidence type="ECO:0000256" key="2">
    <source>
        <dbReference type="ARBA" id="ARBA00008000"/>
    </source>
</evidence>